<evidence type="ECO:0008006" key="4">
    <source>
        <dbReference type="Google" id="ProtNLM"/>
    </source>
</evidence>
<proteinExistence type="predicted"/>
<accession>A0A940IFD8</accession>
<dbReference type="EMBL" id="JADIMJ010000036">
    <property type="protein sequence ID" value="MBO8453546.1"/>
    <property type="molecule type" value="Genomic_DNA"/>
</dbReference>
<sequence>MRERFGQCYIQKGNDGDELWFKTIAEFPKDMDDEKFIFQFESQISHIHDMMTEVLDREDEYESDEDGNTATRNEDIGNREEVMTIFKYLKDAGLCEHEPENDAIVFNLDGAERCFVVLEYGYFIYHDIWASEKQHHTFESEAEAATDIINDTPNMIQIYRIDDGEEHGMRFSWFFDEFPANNAEAFISDIKAVAEAMDSYIFYNFVQTPMSEPRKSPSVKEFQDSFAAFFEVLEQYRPDCVIAWGKRLYERLPPAGRQGKTVLLPDGTSLETWAYVLSDGKCVAVLPIQHPSSGFSWDFWHEAIMGFLGGQL</sequence>
<comment type="caution">
    <text evidence="2">The sequence shown here is derived from an EMBL/GenBank/DDBJ whole genome shotgun (WGS) entry which is preliminary data.</text>
</comment>
<organism evidence="2 3">
    <name type="scientific">Candidatus Cryptobacteroides gallistercoris</name>
    <dbReference type="NCBI Taxonomy" id="2840765"/>
    <lineage>
        <taxon>Bacteria</taxon>
        <taxon>Pseudomonadati</taxon>
        <taxon>Bacteroidota</taxon>
        <taxon>Bacteroidia</taxon>
        <taxon>Bacteroidales</taxon>
        <taxon>Candidatus Cryptobacteroides</taxon>
    </lineage>
</organism>
<dbReference type="Proteomes" id="UP000771749">
    <property type="component" value="Unassembled WGS sequence"/>
</dbReference>
<evidence type="ECO:0000256" key="1">
    <source>
        <dbReference type="SAM" id="MobiDB-lite"/>
    </source>
</evidence>
<evidence type="ECO:0000313" key="3">
    <source>
        <dbReference type="Proteomes" id="UP000771749"/>
    </source>
</evidence>
<evidence type="ECO:0000313" key="2">
    <source>
        <dbReference type="EMBL" id="MBO8453546.1"/>
    </source>
</evidence>
<name>A0A940IFD8_9BACT</name>
<feature type="compositionally biased region" description="Acidic residues" evidence="1">
    <location>
        <begin position="57"/>
        <end position="67"/>
    </location>
</feature>
<gene>
    <name evidence="2" type="ORF">IAC07_02330</name>
</gene>
<dbReference type="AlphaFoldDB" id="A0A940IFD8"/>
<protein>
    <recommendedName>
        <fullName evidence="4">Uracil-DNA glycosylase-like domain-containing protein</fullName>
    </recommendedName>
</protein>
<reference evidence="2" key="2">
    <citation type="journal article" date="2021" name="PeerJ">
        <title>Extensive microbial diversity within the chicken gut microbiome revealed by metagenomics and culture.</title>
        <authorList>
            <person name="Gilroy R."/>
            <person name="Ravi A."/>
            <person name="Getino M."/>
            <person name="Pursley I."/>
            <person name="Horton D.L."/>
            <person name="Alikhan N.F."/>
            <person name="Baker D."/>
            <person name="Gharbi K."/>
            <person name="Hall N."/>
            <person name="Watson M."/>
            <person name="Adriaenssens E.M."/>
            <person name="Foster-Nyarko E."/>
            <person name="Jarju S."/>
            <person name="Secka A."/>
            <person name="Antonio M."/>
            <person name="Oren A."/>
            <person name="Chaudhuri R.R."/>
            <person name="La Ragione R."/>
            <person name="Hildebrand F."/>
            <person name="Pallen M.J."/>
        </authorList>
    </citation>
    <scope>NUCLEOTIDE SEQUENCE</scope>
    <source>
        <strain evidence="2">F1-3629</strain>
    </source>
</reference>
<reference evidence="2" key="1">
    <citation type="submission" date="2020-10" db="EMBL/GenBank/DDBJ databases">
        <authorList>
            <person name="Gilroy R."/>
        </authorList>
    </citation>
    <scope>NUCLEOTIDE SEQUENCE</scope>
    <source>
        <strain evidence="2">F1-3629</strain>
    </source>
</reference>
<feature type="region of interest" description="Disordered" evidence="1">
    <location>
        <begin position="57"/>
        <end position="76"/>
    </location>
</feature>